<evidence type="ECO:0000313" key="1">
    <source>
        <dbReference type="EMBL" id="TGN92020.1"/>
    </source>
</evidence>
<dbReference type="EMBL" id="SRRP01000001">
    <property type="protein sequence ID" value="TGN92020.1"/>
    <property type="molecule type" value="Genomic_DNA"/>
</dbReference>
<dbReference type="AlphaFoldDB" id="A0A4Z1DXD6"/>
<sequence length="357" mass="41722">MGKWTCQCGYPMNDHAAPDPNAFSVFSDELWEEITDTADENNKIDYYDITDASYYAWQCPNCHSLMVFGEDENPNCYTFYKWIDLDCKEKGLTDQETDSNSSDVVYRVASVTFSEFGEEYTYICEDESIREDHFVVVPVGINNVEKVAHVVKVYQASQKDISYPIDKLKRVIKRYSDFDKEKAKGIAAELLRSGRCLQINDFSKSVEADEYFDILHNKLGYWWLELNGVPIPMKVVLLNTNYEKYHVDCAIHIKPYNMHYSTFQSLKLCTDFEIDASRWVDVISYEYVWGNSWELDGIQFGITCQESLEEDEVTISKYSRVPYYNDWHPDWSDRYGFNVAWKPHESDEDLSVGFYIS</sequence>
<dbReference type="Proteomes" id="UP000297986">
    <property type="component" value="Unassembled WGS sequence"/>
</dbReference>
<reference evidence="1 2" key="1">
    <citation type="submission" date="2019-04" db="EMBL/GenBank/DDBJ databases">
        <title>Genome sequencing of Streptococcus rubneri DSM 26920(T).</title>
        <authorList>
            <person name="Kook J.-K."/>
            <person name="Park S.-N."/>
            <person name="Lim Y.K."/>
        </authorList>
    </citation>
    <scope>NUCLEOTIDE SEQUENCE [LARGE SCALE GENOMIC DNA]</scope>
    <source>
        <strain evidence="1 2">DSM 26920</strain>
    </source>
</reference>
<protein>
    <submittedName>
        <fullName evidence="1">Uncharacterized protein</fullName>
    </submittedName>
</protein>
<gene>
    <name evidence="1" type="ORF">E5S68_03490</name>
</gene>
<proteinExistence type="predicted"/>
<dbReference type="RefSeq" id="WP_135782367.1">
    <property type="nucleotide sequence ID" value="NZ_MRXY01000010.1"/>
</dbReference>
<accession>A0A4Z1DXD6</accession>
<name>A0A4Z1DXD6_9STRE</name>
<organism evidence="1 2">
    <name type="scientific">Streptococcus rubneri</name>
    <dbReference type="NCBI Taxonomy" id="1234680"/>
    <lineage>
        <taxon>Bacteria</taxon>
        <taxon>Bacillati</taxon>
        <taxon>Bacillota</taxon>
        <taxon>Bacilli</taxon>
        <taxon>Lactobacillales</taxon>
        <taxon>Streptococcaceae</taxon>
        <taxon>Streptococcus</taxon>
    </lineage>
</organism>
<dbReference type="OrthoDB" id="2054606at2"/>
<comment type="caution">
    <text evidence="1">The sequence shown here is derived from an EMBL/GenBank/DDBJ whole genome shotgun (WGS) entry which is preliminary data.</text>
</comment>
<evidence type="ECO:0000313" key="2">
    <source>
        <dbReference type="Proteomes" id="UP000297986"/>
    </source>
</evidence>
<keyword evidence="2" id="KW-1185">Reference proteome</keyword>